<sequence>MMKGSSQSLWPKKKVLHQEFSTMEKNQWLQFHSRGRHNLEHLNTLCLILLCCHHLHLHPLFIPIIPLLVPRRRGGATTHQNYHQVRKLIMCHHLHLGHHHLLLHCLHLLGHLHITIIIHHLLLHFP</sequence>
<reference evidence="1 2" key="1">
    <citation type="submission" date="2019-01" db="EMBL/GenBank/DDBJ databases">
        <title>Sequencing of cultivated peanut Arachis hypogaea provides insights into genome evolution and oil improvement.</title>
        <authorList>
            <person name="Chen X."/>
        </authorList>
    </citation>
    <scope>NUCLEOTIDE SEQUENCE [LARGE SCALE GENOMIC DNA]</scope>
    <source>
        <strain evidence="2">cv. Fuhuasheng</strain>
        <tissue evidence="1">Leaves</tissue>
    </source>
</reference>
<evidence type="ECO:0000313" key="1">
    <source>
        <dbReference type="EMBL" id="RYR35022.1"/>
    </source>
</evidence>
<organism evidence="1 2">
    <name type="scientific">Arachis hypogaea</name>
    <name type="common">Peanut</name>
    <dbReference type="NCBI Taxonomy" id="3818"/>
    <lineage>
        <taxon>Eukaryota</taxon>
        <taxon>Viridiplantae</taxon>
        <taxon>Streptophyta</taxon>
        <taxon>Embryophyta</taxon>
        <taxon>Tracheophyta</taxon>
        <taxon>Spermatophyta</taxon>
        <taxon>Magnoliopsida</taxon>
        <taxon>eudicotyledons</taxon>
        <taxon>Gunneridae</taxon>
        <taxon>Pentapetalae</taxon>
        <taxon>rosids</taxon>
        <taxon>fabids</taxon>
        <taxon>Fabales</taxon>
        <taxon>Fabaceae</taxon>
        <taxon>Papilionoideae</taxon>
        <taxon>50 kb inversion clade</taxon>
        <taxon>dalbergioids sensu lato</taxon>
        <taxon>Dalbergieae</taxon>
        <taxon>Pterocarpus clade</taxon>
        <taxon>Arachis</taxon>
    </lineage>
</organism>
<evidence type="ECO:0000313" key="2">
    <source>
        <dbReference type="Proteomes" id="UP000289738"/>
    </source>
</evidence>
<protein>
    <submittedName>
        <fullName evidence="1">Uncharacterized protein</fullName>
    </submittedName>
</protein>
<comment type="caution">
    <text evidence="1">The sequence shown here is derived from an EMBL/GenBank/DDBJ whole genome shotgun (WGS) entry which is preliminary data.</text>
</comment>
<dbReference type="Proteomes" id="UP000289738">
    <property type="component" value="Chromosome A10"/>
</dbReference>
<proteinExistence type="predicted"/>
<dbReference type="AlphaFoldDB" id="A0A445B8N0"/>
<gene>
    <name evidence="1" type="ORF">Ahy_A10g050117</name>
</gene>
<accession>A0A445B8N0</accession>
<keyword evidence="2" id="KW-1185">Reference proteome</keyword>
<name>A0A445B8N0_ARAHY</name>
<dbReference type="EMBL" id="SDMP01000010">
    <property type="protein sequence ID" value="RYR35022.1"/>
    <property type="molecule type" value="Genomic_DNA"/>
</dbReference>